<dbReference type="Gene3D" id="3.40.50.150">
    <property type="entry name" value="Vaccinia Virus protein VP39"/>
    <property type="match status" value="1"/>
</dbReference>
<accession>A0A7J3SLU2</accession>
<proteinExistence type="predicted"/>
<dbReference type="Pfam" id="PF08241">
    <property type="entry name" value="Methyltransf_11"/>
    <property type="match status" value="1"/>
</dbReference>
<evidence type="ECO:0000259" key="1">
    <source>
        <dbReference type="Pfam" id="PF08241"/>
    </source>
</evidence>
<dbReference type="EMBL" id="DTLS01000040">
    <property type="protein sequence ID" value="HGZ59849.1"/>
    <property type="molecule type" value="Genomic_DNA"/>
</dbReference>
<sequence length="233" mass="26640">MLQGDNDFLELLKRYIQRGSLVLEAGCGYGSKCVFFSKYFKVNVVGVDIVLEPLKTLMNYLRKDPRAGSLQIFVTCSDVTKMPFRNGTFDAVTSFGVIEHFRNNSEVTVALSEACRVLKIGGLLIIIIPNFAVTFRNKLVIALTRDRFGMYHKPYTRSALVKHVEMVKSMQIVDEGFLPFGFRPLILSMVKSRSIEKSIYFFYHAVWCILNFMLKVVGDDYQNSIYLVAKRIE</sequence>
<protein>
    <submittedName>
        <fullName evidence="2">Class I SAM-dependent methyltransferase</fullName>
    </submittedName>
</protein>
<dbReference type="GO" id="GO:0008757">
    <property type="term" value="F:S-adenosylmethionine-dependent methyltransferase activity"/>
    <property type="evidence" value="ECO:0007669"/>
    <property type="project" value="InterPro"/>
</dbReference>
<keyword evidence="2" id="KW-0489">Methyltransferase</keyword>
<comment type="caution">
    <text evidence="2">The sequence shown here is derived from an EMBL/GenBank/DDBJ whole genome shotgun (WGS) entry which is preliminary data.</text>
</comment>
<evidence type="ECO:0000313" key="2">
    <source>
        <dbReference type="EMBL" id="HGZ59849.1"/>
    </source>
</evidence>
<dbReference type="InterPro" id="IPR013216">
    <property type="entry name" value="Methyltransf_11"/>
</dbReference>
<dbReference type="InterPro" id="IPR029063">
    <property type="entry name" value="SAM-dependent_MTases_sf"/>
</dbReference>
<dbReference type="GO" id="GO:0032259">
    <property type="term" value="P:methylation"/>
    <property type="evidence" value="ECO:0007669"/>
    <property type="project" value="UniProtKB-KW"/>
</dbReference>
<dbReference type="AlphaFoldDB" id="A0A7J3SLU2"/>
<name>A0A7J3SLU2_9CREN</name>
<dbReference type="SUPFAM" id="SSF53335">
    <property type="entry name" value="S-adenosyl-L-methionine-dependent methyltransferases"/>
    <property type="match status" value="1"/>
</dbReference>
<reference evidence="2" key="1">
    <citation type="journal article" date="2020" name="mSystems">
        <title>Genome- and Community-Level Interaction Insights into Carbon Utilization and Element Cycling Functions of Hydrothermarchaeota in Hydrothermal Sediment.</title>
        <authorList>
            <person name="Zhou Z."/>
            <person name="Liu Y."/>
            <person name="Xu W."/>
            <person name="Pan J."/>
            <person name="Luo Z.H."/>
            <person name="Li M."/>
        </authorList>
    </citation>
    <scope>NUCLEOTIDE SEQUENCE [LARGE SCALE GENOMIC DNA]</scope>
    <source>
        <strain evidence="2">SpSt-885</strain>
    </source>
</reference>
<dbReference type="CDD" id="cd02440">
    <property type="entry name" value="AdoMet_MTases"/>
    <property type="match status" value="1"/>
</dbReference>
<gene>
    <name evidence="2" type="ORF">ENW83_01395</name>
</gene>
<organism evidence="2">
    <name type="scientific">Fervidicoccus fontis</name>
    <dbReference type="NCBI Taxonomy" id="683846"/>
    <lineage>
        <taxon>Archaea</taxon>
        <taxon>Thermoproteota</taxon>
        <taxon>Thermoprotei</taxon>
        <taxon>Fervidicoccales</taxon>
        <taxon>Fervidicoccaceae</taxon>
        <taxon>Fervidicoccus</taxon>
    </lineage>
</organism>
<feature type="domain" description="Methyltransferase type 11" evidence="1">
    <location>
        <begin position="23"/>
        <end position="126"/>
    </location>
</feature>
<keyword evidence="2" id="KW-0808">Transferase</keyword>
<dbReference type="PANTHER" id="PTHR43591">
    <property type="entry name" value="METHYLTRANSFERASE"/>
    <property type="match status" value="1"/>
</dbReference>